<accession>A0ABV4ADB3</accession>
<evidence type="ECO:0000256" key="5">
    <source>
        <dbReference type="SAM" id="MobiDB-lite"/>
    </source>
</evidence>
<dbReference type="EMBL" id="JBGCUO010000001">
    <property type="protein sequence ID" value="MEY1660625.1"/>
    <property type="molecule type" value="Genomic_DNA"/>
</dbReference>
<sequence length="110" mass="12121">MNINLAPLSVEELEQVITDARTLIEKKKTEHIRNARAEVEAIARKAGITIEELLGLKAGAQATTKTGRRPAPVKFRHPEDPSLTWTGRGKRPNWLAAELANGKALEDFAI</sequence>
<comment type="caution">
    <text evidence="7">The sequence shown here is derived from an EMBL/GenBank/DDBJ whole genome shotgun (WGS) entry which is preliminary data.</text>
</comment>
<dbReference type="InterPro" id="IPR037150">
    <property type="entry name" value="H-NS_C_dom_sf"/>
</dbReference>
<evidence type="ECO:0000256" key="3">
    <source>
        <dbReference type="ARBA" id="ARBA00022490"/>
    </source>
</evidence>
<evidence type="ECO:0000259" key="6">
    <source>
        <dbReference type="SMART" id="SM00528"/>
    </source>
</evidence>
<dbReference type="RefSeq" id="WP_369453872.1">
    <property type="nucleotide sequence ID" value="NZ_JBGCUO010000001.1"/>
</dbReference>
<dbReference type="InterPro" id="IPR027444">
    <property type="entry name" value="H-NS_C_dom"/>
</dbReference>
<evidence type="ECO:0000256" key="2">
    <source>
        <dbReference type="ARBA" id="ARBA00010610"/>
    </source>
</evidence>
<gene>
    <name evidence="7" type="ORF">AB5I84_00515</name>
</gene>
<feature type="region of interest" description="Disordered" evidence="5">
    <location>
        <begin position="61"/>
        <end position="88"/>
    </location>
</feature>
<proteinExistence type="inferred from homology"/>
<dbReference type="Proteomes" id="UP001562065">
    <property type="component" value="Unassembled WGS sequence"/>
</dbReference>
<organism evidence="7 8">
    <name type="scientific">Isoalcanivorax beigongshangi</name>
    <dbReference type="NCBI Taxonomy" id="3238810"/>
    <lineage>
        <taxon>Bacteria</taxon>
        <taxon>Pseudomonadati</taxon>
        <taxon>Pseudomonadota</taxon>
        <taxon>Gammaproteobacteria</taxon>
        <taxon>Oceanospirillales</taxon>
        <taxon>Alcanivoracaceae</taxon>
        <taxon>Isoalcanivorax</taxon>
    </lineage>
</organism>
<keyword evidence="3" id="KW-0963">Cytoplasm</keyword>
<keyword evidence="4" id="KW-0238">DNA-binding</keyword>
<reference evidence="7 8" key="1">
    <citation type="submission" date="2024-07" db="EMBL/GenBank/DDBJ databases">
        <authorList>
            <person name="Ren Q."/>
        </authorList>
    </citation>
    <scope>NUCLEOTIDE SEQUENCE [LARGE SCALE GENOMIC DNA]</scope>
    <source>
        <strain evidence="7 8">REN37</strain>
    </source>
</reference>
<evidence type="ECO:0000256" key="1">
    <source>
        <dbReference type="ARBA" id="ARBA00004453"/>
    </source>
</evidence>
<dbReference type="SMART" id="SM00528">
    <property type="entry name" value="HNS"/>
    <property type="match status" value="1"/>
</dbReference>
<keyword evidence="8" id="KW-1185">Reference proteome</keyword>
<evidence type="ECO:0000313" key="8">
    <source>
        <dbReference type="Proteomes" id="UP001562065"/>
    </source>
</evidence>
<name>A0ABV4ADB3_9GAMM</name>
<dbReference type="SUPFAM" id="SSF81273">
    <property type="entry name" value="H-NS histone-like proteins"/>
    <property type="match status" value="1"/>
</dbReference>
<dbReference type="PANTHER" id="PTHR38097:SF2">
    <property type="entry name" value="DNA-BINDING PROTEIN STPA"/>
    <property type="match status" value="1"/>
</dbReference>
<dbReference type="Pfam" id="PF00816">
    <property type="entry name" value="Histone_HNS"/>
    <property type="match status" value="1"/>
</dbReference>
<dbReference type="Gene3D" id="4.10.430.10">
    <property type="entry name" value="Histone-like protein H-NS, C-terminal domain"/>
    <property type="match status" value="1"/>
</dbReference>
<comment type="subcellular location">
    <subcellularLocation>
        <location evidence="1">Cytoplasm</location>
        <location evidence="1">Nucleoid</location>
    </subcellularLocation>
</comment>
<comment type="similarity">
    <text evidence="2">Belongs to the histone-like protein H-NS family.</text>
</comment>
<dbReference type="PANTHER" id="PTHR38097">
    <property type="match status" value="1"/>
</dbReference>
<protein>
    <submittedName>
        <fullName evidence="7">H-NS family nucleoid-associated regulatory protein</fullName>
    </submittedName>
</protein>
<evidence type="ECO:0000313" key="7">
    <source>
        <dbReference type="EMBL" id="MEY1660625.1"/>
    </source>
</evidence>
<feature type="domain" description="DNA-binding protein H-NS-like C-terminal" evidence="6">
    <location>
        <begin position="65"/>
        <end position="110"/>
    </location>
</feature>
<evidence type="ECO:0000256" key="4">
    <source>
        <dbReference type="ARBA" id="ARBA00023125"/>
    </source>
</evidence>